<dbReference type="SUPFAM" id="SSF52540">
    <property type="entry name" value="P-loop containing nucleoside triphosphate hydrolases"/>
    <property type="match status" value="1"/>
</dbReference>
<dbReference type="NCBIfam" id="TIGR02211">
    <property type="entry name" value="LolD_lipo_ex"/>
    <property type="match status" value="1"/>
</dbReference>
<dbReference type="GO" id="GO:0005524">
    <property type="term" value="F:ATP binding"/>
    <property type="evidence" value="ECO:0007669"/>
    <property type="project" value="UniProtKB-UniRule"/>
</dbReference>
<protein>
    <recommendedName>
        <fullName evidence="8">Lipoprotein-releasing system ATP-binding protein LolD</fullName>
        <ecNumber evidence="8">7.6.2.-</ecNumber>
    </recommendedName>
</protein>
<evidence type="ECO:0000256" key="7">
    <source>
        <dbReference type="ARBA" id="ARBA00023136"/>
    </source>
</evidence>
<dbReference type="Pfam" id="PF00005">
    <property type="entry name" value="ABC_tran"/>
    <property type="match status" value="1"/>
</dbReference>
<dbReference type="OrthoDB" id="9802264at2"/>
<dbReference type="InterPro" id="IPR017911">
    <property type="entry name" value="MacB-like_ATP-bd"/>
</dbReference>
<evidence type="ECO:0000256" key="5">
    <source>
        <dbReference type="ARBA" id="ARBA00022840"/>
    </source>
</evidence>
<reference evidence="10 11" key="1">
    <citation type="submission" date="2019-01" db="EMBL/GenBank/DDBJ databases">
        <title>Genomic insights into a novel species Rhodoferax sp.</title>
        <authorList>
            <person name="Jin L."/>
        </authorList>
    </citation>
    <scope>NUCLEOTIDE SEQUENCE [LARGE SCALE GENOMIC DNA]</scope>
    <source>
        <strain evidence="10 11">CHu59-6-5</strain>
    </source>
</reference>
<dbReference type="InterPro" id="IPR003593">
    <property type="entry name" value="AAA+_ATPase"/>
</dbReference>
<dbReference type="GO" id="GO:0005886">
    <property type="term" value="C:plasma membrane"/>
    <property type="evidence" value="ECO:0007669"/>
    <property type="project" value="UniProtKB-SubCell"/>
</dbReference>
<dbReference type="GO" id="GO:0089705">
    <property type="term" value="P:protein localization to outer membrane"/>
    <property type="evidence" value="ECO:0007669"/>
    <property type="project" value="TreeGrafter"/>
</dbReference>
<dbReference type="InterPro" id="IPR003439">
    <property type="entry name" value="ABC_transporter-like_ATP-bd"/>
</dbReference>
<organism evidence="10 11">
    <name type="scientific">Rhodoferax sediminis</name>
    <dbReference type="NCBI Taxonomy" id="2509614"/>
    <lineage>
        <taxon>Bacteria</taxon>
        <taxon>Pseudomonadati</taxon>
        <taxon>Pseudomonadota</taxon>
        <taxon>Betaproteobacteria</taxon>
        <taxon>Burkholderiales</taxon>
        <taxon>Comamonadaceae</taxon>
        <taxon>Rhodoferax</taxon>
    </lineage>
</organism>
<dbReference type="PANTHER" id="PTHR24220">
    <property type="entry name" value="IMPORT ATP-BINDING PROTEIN"/>
    <property type="match status" value="1"/>
</dbReference>
<dbReference type="PROSITE" id="PS50893">
    <property type="entry name" value="ABC_TRANSPORTER_2"/>
    <property type="match status" value="1"/>
</dbReference>
<proteinExistence type="inferred from homology"/>
<evidence type="ECO:0000256" key="6">
    <source>
        <dbReference type="ARBA" id="ARBA00022967"/>
    </source>
</evidence>
<keyword evidence="5 8" id="KW-0067">ATP-binding</keyword>
<dbReference type="GO" id="GO:0016887">
    <property type="term" value="F:ATP hydrolysis activity"/>
    <property type="evidence" value="ECO:0007669"/>
    <property type="project" value="InterPro"/>
</dbReference>
<evidence type="ECO:0000256" key="8">
    <source>
        <dbReference type="RuleBase" id="RU367068"/>
    </source>
</evidence>
<keyword evidence="4 8" id="KW-0547">Nucleotide-binding</keyword>
<keyword evidence="1 8" id="KW-0813">Transport</keyword>
<keyword evidence="11" id="KW-1185">Reference proteome</keyword>
<evidence type="ECO:0000313" key="10">
    <source>
        <dbReference type="EMBL" id="QDL39638.1"/>
    </source>
</evidence>
<comment type="subcellular location">
    <subcellularLocation>
        <location evidence="8">Cell inner membrane</location>
        <topology evidence="8">Peripheral membrane protein</topology>
    </subcellularLocation>
</comment>
<dbReference type="Gene3D" id="3.40.50.300">
    <property type="entry name" value="P-loop containing nucleotide triphosphate hydrolases"/>
    <property type="match status" value="1"/>
</dbReference>
<sequence>MASEKPVNADLSRHPSPAVLQASGLTKRFTEGRLDVTVLQGVDLAVHAGDTLAIVGASGSGKSTLLHLMGGLDAPTSGTVELQGQRLSQLSAAEQGVLRNRSLGFVYQFHHLLPEFSALDNVAMPLWIRRMARAEATQIATKMLAQVGLQERLHHRPAELSGGERQRVAIARALVTQPACVLADEPTGNLDRNTANGVFELMLQLARDQGTAFVVVTHDAALAARCSRQLRLVQGRLSESA</sequence>
<dbReference type="Proteomes" id="UP000316798">
    <property type="component" value="Chromosome"/>
</dbReference>
<dbReference type="PANTHER" id="PTHR24220:SF689">
    <property type="entry name" value="LIPOPROTEIN-RELEASING SYSTEM ATP-BINDING PROTEIN LOLD"/>
    <property type="match status" value="1"/>
</dbReference>
<keyword evidence="3 8" id="KW-0997">Cell inner membrane</keyword>
<dbReference type="FunFam" id="3.40.50.300:FF:000230">
    <property type="entry name" value="Lipoprotein-releasing system ATP-binding protein LolD"/>
    <property type="match status" value="1"/>
</dbReference>
<dbReference type="KEGG" id="rhf:EUB48_05160"/>
<keyword evidence="7 8" id="KW-0472">Membrane</keyword>
<dbReference type="InterPro" id="IPR011924">
    <property type="entry name" value="LolD_lipo_ATP-bd"/>
</dbReference>
<name>A0A515DGX9_9BURK</name>
<keyword evidence="2 8" id="KW-1003">Cell membrane</keyword>
<dbReference type="EC" id="7.6.2.-" evidence="8"/>
<comment type="function">
    <text evidence="8">Part of the ABC transporter complex LolCDE involved in the translocation of mature outer membrane-directed lipoproteins, from the inner membrane to the periplasmic chaperone, LolA. Responsible for the formation of the LolA-lipoprotein complex in an ATP-dependent manner.</text>
</comment>
<dbReference type="SMART" id="SM00382">
    <property type="entry name" value="AAA"/>
    <property type="match status" value="1"/>
</dbReference>
<keyword evidence="10" id="KW-0449">Lipoprotein</keyword>
<dbReference type="GO" id="GO:0022857">
    <property type="term" value="F:transmembrane transporter activity"/>
    <property type="evidence" value="ECO:0007669"/>
    <property type="project" value="TreeGrafter"/>
</dbReference>
<dbReference type="InterPro" id="IPR015854">
    <property type="entry name" value="ABC_transpr_LolD-like"/>
</dbReference>
<dbReference type="InterPro" id="IPR027417">
    <property type="entry name" value="P-loop_NTPase"/>
</dbReference>
<evidence type="ECO:0000256" key="2">
    <source>
        <dbReference type="ARBA" id="ARBA00022475"/>
    </source>
</evidence>
<dbReference type="EMBL" id="CP035503">
    <property type="protein sequence ID" value="QDL39638.1"/>
    <property type="molecule type" value="Genomic_DNA"/>
</dbReference>
<accession>A0A515DGX9</accession>
<comment type="similarity">
    <text evidence="8">Belongs to the ABC transporter superfamily. Lipoprotein translocase (TC 3.A.1.125) family.</text>
</comment>
<evidence type="ECO:0000259" key="9">
    <source>
        <dbReference type="PROSITE" id="PS50893"/>
    </source>
</evidence>
<dbReference type="RefSeq" id="WP_142821099.1">
    <property type="nucleotide sequence ID" value="NZ_CP035503.1"/>
</dbReference>
<evidence type="ECO:0000256" key="1">
    <source>
        <dbReference type="ARBA" id="ARBA00022448"/>
    </source>
</evidence>
<evidence type="ECO:0000256" key="4">
    <source>
        <dbReference type="ARBA" id="ARBA00022741"/>
    </source>
</evidence>
<keyword evidence="6 8" id="KW-1278">Translocase</keyword>
<dbReference type="AlphaFoldDB" id="A0A515DGX9"/>
<evidence type="ECO:0000313" key="11">
    <source>
        <dbReference type="Proteomes" id="UP000316798"/>
    </source>
</evidence>
<dbReference type="PROSITE" id="PS00211">
    <property type="entry name" value="ABC_TRANSPORTER_1"/>
    <property type="match status" value="1"/>
</dbReference>
<evidence type="ECO:0000256" key="3">
    <source>
        <dbReference type="ARBA" id="ARBA00022519"/>
    </source>
</evidence>
<comment type="subunit">
    <text evidence="8">The complex is composed of two ATP-binding proteins (LolD) and two transmembrane proteins (LolC and LolE).</text>
</comment>
<dbReference type="CDD" id="cd03255">
    <property type="entry name" value="ABC_MJ0796_LolCDE_FtsE"/>
    <property type="match status" value="1"/>
</dbReference>
<dbReference type="InterPro" id="IPR017871">
    <property type="entry name" value="ABC_transporter-like_CS"/>
</dbReference>
<dbReference type="GO" id="GO:0044874">
    <property type="term" value="P:lipoprotein localization to outer membrane"/>
    <property type="evidence" value="ECO:0007669"/>
    <property type="project" value="UniProtKB-ARBA"/>
</dbReference>
<gene>
    <name evidence="8 10" type="primary">lolD</name>
    <name evidence="10" type="ORF">EUB48_05160</name>
</gene>
<feature type="domain" description="ABC transporter" evidence="9">
    <location>
        <begin position="20"/>
        <end position="241"/>
    </location>
</feature>